<dbReference type="Gene3D" id="1.25.40.10">
    <property type="entry name" value="Tetratricopeptide repeat domain"/>
    <property type="match status" value="1"/>
</dbReference>
<dbReference type="PANTHER" id="PTHR43283">
    <property type="entry name" value="BETA-LACTAMASE-RELATED"/>
    <property type="match status" value="1"/>
</dbReference>
<evidence type="ECO:0000259" key="1">
    <source>
        <dbReference type="Pfam" id="PF00144"/>
    </source>
</evidence>
<evidence type="ECO:0000313" key="2">
    <source>
        <dbReference type="EMBL" id="MBD1386050.1"/>
    </source>
</evidence>
<feature type="domain" description="Beta-lactamase-related" evidence="1">
    <location>
        <begin position="25"/>
        <end position="317"/>
    </location>
</feature>
<dbReference type="PANTHER" id="PTHR43283:SF18">
    <property type="match status" value="1"/>
</dbReference>
<name>A0ABR7X664_9SPHI</name>
<dbReference type="InterPro" id="IPR001466">
    <property type="entry name" value="Beta-lactam-related"/>
</dbReference>
<dbReference type="EMBL" id="JACWMW010000002">
    <property type="protein sequence ID" value="MBD1386050.1"/>
    <property type="molecule type" value="Genomic_DNA"/>
</dbReference>
<dbReference type="Pfam" id="PF00144">
    <property type="entry name" value="Beta-lactamase"/>
    <property type="match status" value="1"/>
</dbReference>
<comment type="caution">
    <text evidence="2">The sequence shown here is derived from an EMBL/GenBank/DDBJ whole genome shotgun (WGS) entry which is preliminary data.</text>
</comment>
<dbReference type="InterPro" id="IPR012338">
    <property type="entry name" value="Beta-lactam/transpept-like"/>
</dbReference>
<reference evidence="2 3" key="1">
    <citation type="submission" date="2020-09" db="EMBL/GenBank/DDBJ databases">
        <title>Novel species of Mucilaginibacter isolated from a glacier on the Tibetan Plateau.</title>
        <authorList>
            <person name="Liu Q."/>
            <person name="Xin Y.-H."/>
        </authorList>
    </citation>
    <scope>NUCLEOTIDE SEQUENCE [LARGE SCALE GENOMIC DNA]</scope>
    <source>
        <strain evidence="2 3">CGMCC 1.13878</strain>
    </source>
</reference>
<dbReference type="Proteomes" id="UP000618754">
    <property type="component" value="Unassembled WGS sequence"/>
</dbReference>
<dbReference type="SUPFAM" id="SSF48452">
    <property type="entry name" value="TPR-like"/>
    <property type="match status" value="1"/>
</dbReference>
<gene>
    <name evidence="2" type="ORF">IDJ75_12220</name>
</gene>
<protein>
    <submittedName>
        <fullName evidence="2">Beta-lactamase family protein</fullName>
    </submittedName>
</protein>
<proteinExistence type="predicted"/>
<dbReference type="InterPro" id="IPR011990">
    <property type="entry name" value="TPR-like_helical_dom_sf"/>
</dbReference>
<organism evidence="2 3">
    <name type="scientific">Mucilaginibacter rigui</name>
    <dbReference type="NCBI Taxonomy" id="534635"/>
    <lineage>
        <taxon>Bacteria</taxon>
        <taxon>Pseudomonadati</taxon>
        <taxon>Bacteroidota</taxon>
        <taxon>Sphingobacteriia</taxon>
        <taxon>Sphingobacteriales</taxon>
        <taxon>Sphingobacteriaceae</taxon>
        <taxon>Mucilaginibacter</taxon>
    </lineage>
</organism>
<dbReference type="RefSeq" id="WP_191175893.1">
    <property type="nucleotide sequence ID" value="NZ_JACWMW010000002.1"/>
</dbReference>
<dbReference type="InterPro" id="IPR050789">
    <property type="entry name" value="Diverse_Enzym_Activities"/>
</dbReference>
<evidence type="ECO:0000313" key="3">
    <source>
        <dbReference type="Proteomes" id="UP000618754"/>
    </source>
</evidence>
<sequence length="554" mass="62661">MKRIVFLLSILFPCIELYAQKTRPQILQQVLADANLPGIQLVYTANGKTTAYNAGVGKEGLTQIINSKTIFRAGSLGKCVFAYAVLRLYDRGVLSLDTPLLRYIGSYKRFDAKDPRYSMITARMVLSHTSGLAEFQEFDTGEPVKLLFAPGSSFSYSGEGYWFLQKVLEKLTNKPLEQLMQEEVFKPLRMQSSTYVQNQGMDISVIGPENKDLADMMPNAAFTLLTNAHDYNLFLQALLAGKGLKPATQKLMFSKQSNAQWFGHPAGKADDYINWGLGLGLQYNQKGNMLWHWGSTGDFYSFFIANPVSKQSMVFFTCGTSALKITDQLADIFMGKQTTWAMRWLGLGYDHPETMPRLYNALRQQGFNNVPLVFNNLKSKGYQFSERDINAYGYVLMKQMLYKQAFAIFKQQVAMYPQSANAYDSFAEASEGLGNKQLAINSYKRSLGLDTTNVAARYHIKGLENPAFTADKLNVFTGKFTKLDKADVFLKLEAKRNRIILTQSWDGNKLEFFRIGDLEFYNTDTQFKLRFEKDTSGAIDKAFVTNNVAWIKVK</sequence>
<dbReference type="SUPFAM" id="SSF56601">
    <property type="entry name" value="beta-lactamase/transpeptidase-like"/>
    <property type="match status" value="1"/>
</dbReference>
<dbReference type="Gene3D" id="3.40.710.10">
    <property type="entry name" value="DD-peptidase/beta-lactamase superfamily"/>
    <property type="match status" value="1"/>
</dbReference>
<keyword evidence="3" id="KW-1185">Reference proteome</keyword>
<accession>A0ABR7X664</accession>